<dbReference type="EMBL" id="LUUI01000127">
    <property type="protein sequence ID" value="OAI12734.1"/>
    <property type="molecule type" value="Genomic_DNA"/>
</dbReference>
<evidence type="ECO:0000313" key="2">
    <source>
        <dbReference type="Proteomes" id="UP000078476"/>
    </source>
</evidence>
<organism evidence="1 2">
    <name type="scientific">Methylomonas lenta</name>
    <dbReference type="NCBI Taxonomy" id="980561"/>
    <lineage>
        <taxon>Bacteria</taxon>
        <taxon>Pseudomonadati</taxon>
        <taxon>Pseudomonadota</taxon>
        <taxon>Gammaproteobacteria</taxon>
        <taxon>Methylococcales</taxon>
        <taxon>Methylococcaceae</taxon>
        <taxon>Methylomonas</taxon>
    </lineage>
</organism>
<sequence length="74" mass="8572">MNREMMREAEWFGEIPATWKIERIKDIVATKITDGPHEAPTFRAVGCAEQREAHRSRLMRLLASAHPTVWKIKA</sequence>
<evidence type="ECO:0008006" key="3">
    <source>
        <dbReference type="Google" id="ProtNLM"/>
    </source>
</evidence>
<dbReference type="Proteomes" id="UP000078476">
    <property type="component" value="Unassembled WGS sequence"/>
</dbReference>
<dbReference type="OrthoDB" id="3197085at2"/>
<dbReference type="STRING" id="980561.A1359_13710"/>
<accession>A0A177N563</accession>
<evidence type="ECO:0000313" key="1">
    <source>
        <dbReference type="EMBL" id="OAI12734.1"/>
    </source>
</evidence>
<reference evidence="1 2" key="1">
    <citation type="submission" date="2016-03" db="EMBL/GenBank/DDBJ databases">
        <authorList>
            <person name="Ploux O."/>
        </authorList>
    </citation>
    <scope>NUCLEOTIDE SEQUENCE [LARGE SCALE GENOMIC DNA]</scope>
    <source>
        <strain evidence="1 2">R-45370</strain>
    </source>
</reference>
<proteinExistence type="predicted"/>
<gene>
    <name evidence="1" type="ORF">A1359_13710</name>
</gene>
<dbReference type="RefSeq" id="WP_066985251.1">
    <property type="nucleotide sequence ID" value="NZ_LUUI01000127.1"/>
</dbReference>
<dbReference type="AlphaFoldDB" id="A0A177N563"/>
<keyword evidence="2" id="KW-1185">Reference proteome</keyword>
<protein>
    <recommendedName>
        <fullName evidence="3">Restriction endonuclease subunit S</fullName>
    </recommendedName>
</protein>
<name>A0A177N563_9GAMM</name>
<comment type="caution">
    <text evidence="1">The sequence shown here is derived from an EMBL/GenBank/DDBJ whole genome shotgun (WGS) entry which is preliminary data.</text>
</comment>